<accession>A0A343TN50</accession>
<dbReference type="InterPro" id="IPR005368">
    <property type="entry name" value="UPF0175"/>
</dbReference>
<dbReference type="InterPro" id="IPR052264">
    <property type="entry name" value="UPF0175_domain"/>
</dbReference>
<keyword evidence="3" id="KW-1185">Reference proteome</keyword>
<gene>
    <name evidence="2" type="ORF">AArcSl_2911</name>
</gene>
<evidence type="ECO:0000313" key="2">
    <source>
        <dbReference type="EMBL" id="AUX10522.1"/>
    </source>
</evidence>
<comment type="similarity">
    <text evidence="1">Belongs to the UPF0175 family.</text>
</comment>
<dbReference type="EMBL" id="CP025066">
    <property type="protein sequence ID" value="AUX10522.1"/>
    <property type="molecule type" value="Genomic_DNA"/>
</dbReference>
<dbReference type="PANTHER" id="PTHR37525:SF1">
    <property type="entry name" value="UPF0175 PROTEIN SSL1255"/>
    <property type="match status" value="1"/>
</dbReference>
<evidence type="ECO:0000313" key="3">
    <source>
        <dbReference type="Proteomes" id="UP000263012"/>
    </source>
</evidence>
<organism evidence="2 3">
    <name type="scientific">Halalkaliarchaeum desulfuricum</name>
    <dbReference type="NCBI Taxonomy" id="2055893"/>
    <lineage>
        <taxon>Archaea</taxon>
        <taxon>Methanobacteriati</taxon>
        <taxon>Methanobacteriota</taxon>
        <taxon>Stenosarchaea group</taxon>
        <taxon>Halobacteria</taxon>
        <taxon>Halobacteriales</taxon>
        <taxon>Haloferacaceae</taxon>
        <taxon>Halalkaliarchaeum</taxon>
    </lineage>
</organism>
<proteinExistence type="inferred from homology"/>
<dbReference type="PANTHER" id="PTHR37525">
    <property type="entry name" value="UPF0175 PROTEIN SSL1255"/>
    <property type="match status" value="1"/>
</dbReference>
<dbReference type="Proteomes" id="UP000263012">
    <property type="component" value="Chromosome"/>
</dbReference>
<name>A0A343TN50_9EURY</name>
<sequence length="140" mass="15721">MTRGIVRPDRRRRLSTRTRELVAVYTLGWGRVFIRDSDGRTRLSGLPEDLDAIPAAGGYDDTDAVIEEAVRELLRRGPELRLSLAVEKYRTGNVSLDRAAELTGVSAAAFRDELADRGIDRDTGFLSDAQRRDRLERFTG</sequence>
<evidence type="ECO:0000256" key="1">
    <source>
        <dbReference type="ARBA" id="ARBA00005651"/>
    </source>
</evidence>
<protein>
    <submittedName>
        <fullName evidence="2">Uncharacterized protein</fullName>
    </submittedName>
</protein>
<dbReference type="KEGG" id="hdf:AArcSl_2911"/>
<dbReference type="Pfam" id="PF03683">
    <property type="entry name" value="UPF0175"/>
    <property type="match status" value="1"/>
</dbReference>
<reference evidence="3" key="1">
    <citation type="submission" date="2017-11" db="EMBL/GenBank/DDBJ databases">
        <title>Phenotypic and genomic properties of facultatively anaerobic sulfur-reducing natronoarchaea from hypersaline soda lakes.</title>
        <authorList>
            <person name="Sorokin D.Y."/>
            <person name="Kublanov I.V."/>
            <person name="Roman P."/>
            <person name="Sinninghe Damste J.S."/>
            <person name="Golyshin P.N."/>
            <person name="Rojo D."/>
            <person name="Ciordia S."/>
            <person name="Mena M.D.C."/>
            <person name="Ferrer M."/>
            <person name="Messina E."/>
            <person name="Smedile F."/>
            <person name="La Spada G."/>
            <person name="La Cono V."/>
            <person name="Yakimov M.M."/>
        </authorList>
    </citation>
    <scope>NUCLEOTIDE SEQUENCE [LARGE SCALE GENOMIC DNA]</scope>
    <source>
        <strain evidence="3">AArc-Sl</strain>
    </source>
</reference>
<dbReference type="AlphaFoldDB" id="A0A343TN50"/>